<accession>F0ZIV0</accession>
<dbReference type="InterPro" id="IPR011993">
    <property type="entry name" value="PH-like_dom_sf"/>
</dbReference>
<dbReference type="OMA" id="YSIWNKS"/>
<dbReference type="STRING" id="5786.F0ZIV0"/>
<dbReference type="KEGG" id="dpp:DICPUDRAFT_97676"/>
<dbReference type="RefSeq" id="XP_003287331.1">
    <property type="nucleotide sequence ID" value="XM_003287283.1"/>
</dbReference>
<dbReference type="EMBL" id="GL871036">
    <property type="protein sequence ID" value="EGC36138.1"/>
    <property type="molecule type" value="Genomic_DNA"/>
</dbReference>
<dbReference type="GeneID" id="10501220"/>
<feature type="compositionally biased region" description="Gly residues" evidence="1">
    <location>
        <begin position="131"/>
        <end position="151"/>
    </location>
</feature>
<feature type="region of interest" description="Disordered" evidence="1">
    <location>
        <begin position="93"/>
        <end position="158"/>
    </location>
</feature>
<dbReference type="Pfam" id="PF25560">
    <property type="entry name" value="DUF7932"/>
    <property type="match status" value="1"/>
</dbReference>
<dbReference type="InParanoid" id="F0ZIV0"/>
<proteinExistence type="predicted"/>
<evidence type="ECO:0000256" key="1">
    <source>
        <dbReference type="SAM" id="MobiDB-lite"/>
    </source>
</evidence>
<feature type="compositionally biased region" description="Gly residues" evidence="1">
    <location>
        <begin position="100"/>
        <end position="119"/>
    </location>
</feature>
<reference evidence="4" key="1">
    <citation type="journal article" date="2011" name="Genome Biol.">
        <title>Comparative genomics of the social amoebae Dictyostelium discoideum and Dictyostelium purpureum.</title>
        <authorList>
            <consortium name="US DOE Joint Genome Institute (JGI-PGF)"/>
            <person name="Sucgang R."/>
            <person name="Kuo A."/>
            <person name="Tian X."/>
            <person name="Salerno W."/>
            <person name="Parikh A."/>
            <person name="Feasley C.L."/>
            <person name="Dalin E."/>
            <person name="Tu H."/>
            <person name="Huang E."/>
            <person name="Barry K."/>
            <person name="Lindquist E."/>
            <person name="Shapiro H."/>
            <person name="Bruce D."/>
            <person name="Schmutz J."/>
            <person name="Salamov A."/>
            <person name="Fey P."/>
            <person name="Gaudet P."/>
            <person name="Anjard C."/>
            <person name="Babu M.M."/>
            <person name="Basu S."/>
            <person name="Bushmanova Y."/>
            <person name="van der Wel H."/>
            <person name="Katoh-Kurasawa M."/>
            <person name="Dinh C."/>
            <person name="Coutinho P.M."/>
            <person name="Saito T."/>
            <person name="Elias M."/>
            <person name="Schaap P."/>
            <person name="Kay R.R."/>
            <person name="Henrissat B."/>
            <person name="Eichinger L."/>
            <person name="Rivero F."/>
            <person name="Putnam N.H."/>
            <person name="West C.M."/>
            <person name="Loomis W.F."/>
            <person name="Chisholm R.L."/>
            <person name="Shaulsky G."/>
            <person name="Strassmann J.E."/>
            <person name="Queller D.C."/>
            <person name="Kuspa A."/>
            <person name="Grigoriev I.V."/>
        </authorList>
    </citation>
    <scope>NUCLEOTIDE SEQUENCE [LARGE SCALE GENOMIC DNA]</scope>
    <source>
        <strain evidence="4">QSDP1</strain>
    </source>
</reference>
<protein>
    <recommendedName>
        <fullName evidence="2">PH domain-containing protein</fullName>
    </recommendedName>
</protein>
<gene>
    <name evidence="3" type="ORF">DICPUDRAFT_97676</name>
</gene>
<feature type="compositionally biased region" description="Polar residues" evidence="1">
    <location>
        <begin position="221"/>
        <end position="230"/>
    </location>
</feature>
<feature type="region of interest" description="Disordered" evidence="1">
    <location>
        <begin position="180"/>
        <end position="241"/>
    </location>
</feature>
<dbReference type="Pfam" id="PF00169">
    <property type="entry name" value="PH"/>
    <property type="match status" value="1"/>
</dbReference>
<evidence type="ECO:0000313" key="3">
    <source>
        <dbReference type="EMBL" id="EGC36138.1"/>
    </source>
</evidence>
<evidence type="ECO:0000313" key="4">
    <source>
        <dbReference type="Proteomes" id="UP000001064"/>
    </source>
</evidence>
<keyword evidence="4" id="KW-1185">Reference proteome</keyword>
<dbReference type="CDD" id="cd00821">
    <property type="entry name" value="PH"/>
    <property type="match status" value="1"/>
</dbReference>
<dbReference type="eggNOG" id="KOG3544">
    <property type="taxonomic scope" value="Eukaryota"/>
</dbReference>
<feature type="compositionally biased region" description="Gly residues" evidence="1">
    <location>
        <begin position="184"/>
        <end position="203"/>
    </location>
</feature>
<dbReference type="SMART" id="SM00233">
    <property type="entry name" value="PH"/>
    <property type="match status" value="1"/>
</dbReference>
<feature type="compositionally biased region" description="Polar residues" evidence="1">
    <location>
        <begin position="204"/>
        <end position="214"/>
    </location>
</feature>
<dbReference type="PROSITE" id="PS50003">
    <property type="entry name" value="PH_DOMAIN"/>
    <property type="match status" value="1"/>
</dbReference>
<name>F0ZIV0_DICPU</name>
<dbReference type="Gene3D" id="2.30.29.30">
    <property type="entry name" value="Pleckstrin-homology domain (PH domain)/Phosphotyrosine-binding domain (PTB)"/>
    <property type="match status" value="1"/>
</dbReference>
<dbReference type="InterPro" id="IPR001849">
    <property type="entry name" value="PH_domain"/>
</dbReference>
<dbReference type="Proteomes" id="UP000001064">
    <property type="component" value="Unassembled WGS sequence"/>
</dbReference>
<feature type="compositionally biased region" description="Basic and acidic residues" evidence="1">
    <location>
        <begin position="13"/>
        <end position="26"/>
    </location>
</feature>
<feature type="compositionally biased region" description="Gly residues" evidence="1">
    <location>
        <begin position="27"/>
        <end position="37"/>
    </location>
</feature>
<dbReference type="OrthoDB" id="17903at2759"/>
<feature type="domain" description="PH" evidence="2">
    <location>
        <begin position="860"/>
        <end position="964"/>
    </location>
</feature>
<organism evidence="3 4">
    <name type="scientific">Dictyostelium purpureum</name>
    <name type="common">Slime mold</name>
    <dbReference type="NCBI Taxonomy" id="5786"/>
    <lineage>
        <taxon>Eukaryota</taxon>
        <taxon>Amoebozoa</taxon>
        <taxon>Evosea</taxon>
        <taxon>Eumycetozoa</taxon>
        <taxon>Dictyostelia</taxon>
        <taxon>Dictyosteliales</taxon>
        <taxon>Dictyosteliaceae</taxon>
        <taxon>Dictyostelium</taxon>
    </lineage>
</organism>
<dbReference type="SUPFAM" id="SSF50729">
    <property type="entry name" value="PH domain-like"/>
    <property type="match status" value="1"/>
</dbReference>
<feature type="region of interest" description="Disordered" evidence="1">
    <location>
        <begin position="9"/>
        <end position="46"/>
    </location>
</feature>
<evidence type="ECO:0000259" key="2">
    <source>
        <dbReference type="PROSITE" id="PS50003"/>
    </source>
</evidence>
<dbReference type="InterPro" id="IPR057692">
    <property type="entry name" value="DUF7932"/>
</dbReference>
<sequence length="1522" mass="169830">MSTVVFALINDGVRGEDGPPGDDGHKGSYGGGNGSRGQRGQDGIVGTHSGSIVAKLATDNSNRIFVDYNLAPTAHNQPRKGVEALQLGNPETHLYLSSRGGDGGHGGRGGDGGNGGAGYAGQNATRYSSGTNGGPGGNGGAGGDGGSGAHSGNGDNITIQCNQEDMDLLMILGQAISNTAPGVPGTGGDGGDGGNGGPGGPGGSSYTWTESYSVSDGRGGSTTQYRSYTNPGGISGPSGYPGADGTKGINGISGVPGVYGIHLNTLDRGVVIYEAPYDLQVDKISFIDTIGYNIIEPDSDVRLMVLHTNVGGMPTPSHQNIMAYIADNKWVYCDPRNRVAMQRWIVEKTSVYLPKEIYFHIRDFQQDIYKLPRNPFIVGATMDHECLVDRVNQNFKRVSATKSPFQVEYPVQSSLIKGLDCVTMGDEAPLVYSIWNKSLLNIGEKASTLPIPGAPPSPDRILFTTVRINLNTRGGNTTINPDDIIIRDFNGKVFERPELGLYSHVQLISPNQLKFASITMAFNNPDIKPYTRVLIESSMYLGHVKDMMNAKAIQSRPFEVQLSEGYLSNVFNCDMLLVVNNMSEYDEITQWKMLAFEMGLSLNIWNSSLYKGFNMSHIKVDGRSLLQDFRCKTIVYLDSNFVKDELLYPASEYIRSKEFLNAAYHHGIHVLLVGKSFNIEKEIFPINTFEKASLVYYRTHKNLLRALKYQIPSGNGGNQVIPPSMAVTTNGDISLMSMVNKKEKYVVLFRQLGLLSFFKTPKSLFPEQSLQLDSFFTLSDFNNDPIQFNLKIHHLDIELEFSKSKTDKNVGAETYALLHEALGQVKQQFSLHSINPSIGISTGAGERRSMGPVAISTESSGTFGGHLEAKFKPSGSYKKLYFELSMDHKVLHQCESSDGKRIGKPYKVLDLRRFSLTRGNQFGTEKQSYSRVFQLVTPDTTWFFKTKSEEDYTNWLSRLSPMSVEYISTYAEPASFVKDQIILKKEDARGIHLSPRSPIVEEKYVPIIQVTGRFVVSKPKEKDLVNYANAIARKLKSRFPNQRNIVVYDYKPKEKSGWNKMTLGNIEIHRSLDQTEPHLSKLNIESDVIIHSPNLIQTPSTLYHFYKVFDFRAKLSLLDTMVSKLTLDDKKPSYIETQSKVGLLSLSIISDLAEEQFHFRNGSNWRDKLSIEKIKLNLLKLNILKKYQFKTYERYLEAVKEEQLLRPECILSDILIEIGVHLKIIIKHSKKGFADTICLRRRTNDVNSATLSLWNDIIKVHLMGYHLKDNEIRCDPSNIYRESSKVSNVEKMVKEMEETKLNTWTEHVFSHSGSWGYYLTKADPAKKKKEKRTTKSVLVISAYRKPPYSVSSQTDTEILLPSVMSKQEFLSNYIPPTISEPIVEERTIFGENQNIRREYISKVQQEKLGCLPENAFSTQLEIIGDYSVLFQGGNQPVQQIFVEENINDNNNNMNINIEQPLQQEKQIILEKGPIQPSIQLADPSMKIPISHSNKNIIVSLEKDDSYYEDSVSGASSEHYSDY</sequence>
<dbReference type="VEuPathDB" id="AmoebaDB:DICPUDRAFT_97676"/>